<dbReference type="PANTHER" id="PTHR39169">
    <property type="match status" value="1"/>
</dbReference>
<dbReference type="AlphaFoldDB" id="A0A0M2SKZ7"/>
<dbReference type="OrthoDB" id="1440627at2"/>
<reference evidence="1 2" key="1">
    <citation type="submission" date="2015-04" db="EMBL/GenBank/DDBJ databases">
        <title>Taxonomic description and genome sequence of Salinicoccus sediminis sp. nov., a novel hyper halotolerant bacterium isolated from marine sediment.</title>
        <authorList>
            <person name="Mathan Kumar R."/>
            <person name="Kaur G."/>
            <person name="Kumar N."/>
            <person name="Kumar A."/>
            <person name="Singh N.K."/>
            <person name="Kaur N."/>
            <person name="Mayilraj S."/>
        </authorList>
    </citation>
    <scope>NUCLEOTIDE SEQUENCE [LARGE SCALE GENOMIC DNA]</scope>
    <source>
        <strain evidence="1 2">SV-16</strain>
    </source>
</reference>
<dbReference type="RefSeq" id="WP_046517820.1">
    <property type="nucleotide sequence ID" value="NZ_LAYZ01000025.1"/>
</dbReference>
<dbReference type="Proteomes" id="UP000034287">
    <property type="component" value="Unassembled WGS sequence"/>
</dbReference>
<dbReference type="PATRIC" id="fig|1432562.3.peg.2493"/>
<organism evidence="1 2">
    <name type="scientific">Salinicoccus sediminis</name>
    <dbReference type="NCBI Taxonomy" id="1432562"/>
    <lineage>
        <taxon>Bacteria</taxon>
        <taxon>Bacillati</taxon>
        <taxon>Bacillota</taxon>
        <taxon>Bacilli</taxon>
        <taxon>Bacillales</taxon>
        <taxon>Staphylococcaceae</taxon>
        <taxon>Salinicoccus</taxon>
    </lineage>
</organism>
<dbReference type="Pfam" id="PF08803">
    <property type="entry name" value="ydhR"/>
    <property type="match status" value="1"/>
</dbReference>
<keyword evidence="2" id="KW-1185">Reference proteome</keyword>
<dbReference type="GO" id="GO:0004497">
    <property type="term" value="F:monooxygenase activity"/>
    <property type="evidence" value="ECO:0007669"/>
    <property type="project" value="UniProtKB-KW"/>
</dbReference>
<accession>A0A0M2SKZ7</accession>
<dbReference type="PANTHER" id="PTHR39169:SF1">
    <property type="entry name" value="MONOOXYGENASE YDHR-RELATED"/>
    <property type="match status" value="1"/>
</dbReference>
<dbReference type="STRING" id="1432562.WN59_12455"/>
<keyword evidence="1" id="KW-0560">Oxidoreductase</keyword>
<dbReference type="NCBIfam" id="NF008333">
    <property type="entry name" value="PRK11118.1"/>
    <property type="match status" value="1"/>
</dbReference>
<proteinExistence type="predicted"/>
<dbReference type="InterPro" id="IPR014910">
    <property type="entry name" value="YdhR"/>
</dbReference>
<dbReference type="Gene3D" id="3.30.70.100">
    <property type="match status" value="1"/>
</dbReference>
<evidence type="ECO:0000313" key="1">
    <source>
        <dbReference type="EMBL" id="KKK33547.1"/>
    </source>
</evidence>
<dbReference type="EMBL" id="LAYZ01000025">
    <property type="protein sequence ID" value="KKK33547.1"/>
    <property type="molecule type" value="Genomic_DNA"/>
</dbReference>
<sequence>MSVILQVDFSMEGPFGSEMASQFEELAESINEERGFHWKIWTEDAENKEAGGIYAFDTKENAKKYLDMHAKRLKSFGIAEVNAKIFDINGRLTKITDGPAV</sequence>
<keyword evidence="1" id="KW-0503">Monooxygenase</keyword>
<name>A0A0M2SKZ7_9STAP</name>
<evidence type="ECO:0000313" key="2">
    <source>
        <dbReference type="Proteomes" id="UP000034287"/>
    </source>
</evidence>
<dbReference type="SUPFAM" id="SSF54909">
    <property type="entry name" value="Dimeric alpha+beta barrel"/>
    <property type="match status" value="1"/>
</dbReference>
<gene>
    <name evidence="1" type="ORF">WN59_12455</name>
</gene>
<protein>
    <submittedName>
        <fullName evidence="1">Monooxygenase</fullName>
    </submittedName>
</protein>
<dbReference type="InterPro" id="IPR011008">
    <property type="entry name" value="Dimeric_a/b-barrel"/>
</dbReference>
<comment type="caution">
    <text evidence="1">The sequence shown here is derived from an EMBL/GenBank/DDBJ whole genome shotgun (WGS) entry which is preliminary data.</text>
</comment>